<protein>
    <submittedName>
        <fullName evidence="2">Glyoxalase</fullName>
    </submittedName>
</protein>
<keyword evidence="3" id="KW-1185">Reference proteome</keyword>
<dbReference type="PANTHER" id="PTHR36113:SF1">
    <property type="entry name" value="GLYOXALASE_BLEOMYCIN RESISTANCE PROTEIN_DIOXYGENASE"/>
    <property type="match status" value="1"/>
</dbReference>
<dbReference type="InterPro" id="IPR029068">
    <property type="entry name" value="Glyas_Bleomycin-R_OHBP_Dase"/>
</dbReference>
<name>A0A847SDW9_9NEIS</name>
<dbReference type="InterPro" id="IPR051332">
    <property type="entry name" value="Fosfomycin_Res_Enzymes"/>
</dbReference>
<evidence type="ECO:0000313" key="3">
    <source>
        <dbReference type="Proteomes" id="UP000587991"/>
    </source>
</evidence>
<dbReference type="Proteomes" id="UP000587991">
    <property type="component" value="Unassembled WGS sequence"/>
</dbReference>
<sequence>MQLAYTCLWVRDLSRMSSFYQSNFQASASERRCELWGAVESTCLLFENGASLKLLQARADQALPAQGSFAVGAGRAADVDRLTEQLAAKGCTILAEPRLSVDGYYESVVTDPEGNPVIITI</sequence>
<dbReference type="PANTHER" id="PTHR36113">
    <property type="entry name" value="LYASE, PUTATIVE-RELATED-RELATED"/>
    <property type="match status" value="1"/>
</dbReference>
<dbReference type="SUPFAM" id="SSF54593">
    <property type="entry name" value="Glyoxalase/Bleomycin resistance protein/Dihydroxybiphenyl dioxygenase"/>
    <property type="match status" value="1"/>
</dbReference>
<reference evidence="2 3" key="1">
    <citation type="submission" date="2020-04" db="EMBL/GenBank/DDBJ databases">
        <title>Draft genome of Leeia sp. IMCC25680.</title>
        <authorList>
            <person name="Song J."/>
            <person name="Cho J.-C."/>
        </authorList>
    </citation>
    <scope>NUCLEOTIDE SEQUENCE [LARGE SCALE GENOMIC DNA]</scope>
    <source>
        <strain evidence="2 3">IMCC25680</strain>
    </source>
</reference>
<evidence type="ECO:0000259" key="1">
    <source>
        <dbReference type="PROSITE" id="PS51819"/>
    </source>
</evidence>
<dbReference type="InterPro" id="IPR037523">
    <property type="entry name" value="VOC_core"/>
</dbReference>
<dbReference type="PROSITE" id="PS51819">
    <property type="entry name" value="VOC"/>
    <property type="match status" value="1"/>
</dbReference>
<proteinExistence type="predicted"/>
<dbReference type="Pfam" id="PF00903">
    <property type="entry name" value="Glyoxalase"/>
    <property type="match status" value="1"/>
</dbReference>
<organism evidence="2 3">
    <name type="scientific">Leeia aquatica</name>
    <dbReference type="NCBI Taxonomy" id="2725557"/>
    <lineage>
        <taxon>Bacteria</taxon>
        <taxon>Pseudomonadati</taxon>
        <taxon>Pseudomonadota</taxon>
        <taxon>Betaproteobacteria</taxon>
        <taxon>Neisseriales</taxon>
        <taxon>Leeiaceae</taxon>
        <taxon>Leeia</taxon>
    </lineage>
</organism>
<evidence type="ECO:0000313" key="2">
    <source>
        <dbReference type="EMBL" id="NLR74142.1"/>
    </source>
</evidence>
<accession>A0A847SDW9</accession>
<dbReference type="AlphaFoldDB" id="A0A847SDW9"/>
<feature type="domain" description="VOC" evidence="1">
    <location>
        <begin position="2"/>
        <end position="121"/>
    </location>
</feature>
<dbReference type="EMBL" id="JABAIM010000001">
    <property type="protein sequence ID" value="NLR74142.1"/>
    <property type="molecule type" value="Genomic_DNA"/>
</dbReference>
<gene>
    <name evidence="2" type="ORF">HF682_03115</name>
</gene>
<dbReference type="RefSeq" id="WP_168875774.1">
    <property type="nucleotide sequence ID" value="NZ_JABAIM010000001.1"/>
</dbReference>
<dbReference type="Gene3D" id="3.10.180.10">
    <property type="entry name" value="2,3-Dihydroxybiphenyl 1,2-Dioxygenase, domain 1"/>
    <property type="match status" value="1"/>
</dbReference>
<dbReference type="InterPro" id="IPR004360">
    <property type="entry name" value="Glyas_Fos-R_dOase_dom"/>
</dbReference>
<comment type="caution">
    <text evidence="2">The sequence shown here is derived from an EMBL/GenBank/DDBJ whole genome shotgun (WGS) entry which is preliminary data.</text>
</comment>